<dbReference type="AlphaFoldDB" id="A0A151X829"/>
<dbReference type="PANTHER" id="PTHR11814">
    <property type="entry name" value="SULFATE TRANSPORTER"/>
    <property type="match status" value="1"/>
</dbReference>
<evidence type="ECO:0000256" key="4">
    <source>
        <dbReference type="ARBA" id="ARBA00023136"/>
    </source>
</evidence>
<keyword evidence="3 5" id="KW-1133">Transmembrane helix</keyword>
<sequence length="642" mass="70923">MSDEECPPISISEKKPRFTMTKYLPVFGWLSQYTRFKAVSDLIAGITLGLTMIPQSMAYAVLAERIPQYGLYSCFVGGFVYIILGTCKEVSIGPSSLMSLLTLQYTRDMPQDFVILLCFLTGYVEFLMGVLNLGFILYKYIDINMIITILPAGFLVDFISVPVTSGFMSAGALIIAIAQLQGFVGLKYKSESIADNLYKLFKNINKVRLTDFTLGISSFVFLLILKKLKDIPYPCMRNKKDARRNKIIKKVLWYFSILRNALVVLVTSTIAYEFEANTGSIPFKLSGKIEAGIPKVSLPPFSSQVGNQTYTFLDMCAHYGLGLGLLPIISVSVNVAIAKAFAMGAFINATQEMLALGVCNMLGSFVSSLPTSGAFTRSGVGSASGVQTPIAGLYSGTMALLALSFLTSYFYYIPRATLSAVLISAVLPMIDLKIIKVLWKGSSKTDAIAATGTFVLSIVIGIEIGLLLGIFFNLIIFIRFFARPTFQIDTCKTHLGNKYIMLKSDTCLQYPAVTSFCDKVMNLATKNVPLIMNCKTFTSLDYTSIKGIETLSKRLNCEKNQFWLLNLNSDVIKNFDIFADNKYIRLIEKTESIADVLYNDALSNQNSEDPINVTTNSRQEDSESTAEELALMSPLECKIIQQ</sequence>
<feature type="transmembrane region" description="Helical" evidence="5">
    <location>
        <begin position="42"/>
        <end position="62"/>
    </location>
</feature>
<keyword evidence="4 5" id="KW-0472">Membrane</keyword>
<dbReference type="Gene3D" id="3.30.750.24">
    <property type="entry name" value="STAS domain"/>
    <property type="match status" value="1"/>
</dbReference>
<protein>
    <submittedName>
        <fullName evidence="7">Sodium-independent sulfate anion transporter</fullName>
    </submittedName>
</protein>
<proteinExistence type="predicted"/>
<gene>
    <name evidence="7" type="ORF">ALC60_04613</name>
</gene>
<feature type="domain" description="SLC26A/SulP transporter" evidence="6">
    <location>
        <begin position="149"/>
        <end position="449"/>
    </location>
</feature>
<dbReference type="InterPro" id="IPR036513">
    <property type="entry name" value="STAS_dom_sf"/>
</dbReference>
<dbReference type="STRING" id="64791.A0A151X829"/>
<evidence type="ECO:0000256" key="3">
    <source>
        <dbReference type="ARBA" id="ARBA00022989"/>
    </source>
</evidence>
<feature type="transmembrane region" description="Helical" evidence="5">
    <location>
        <begin position="420"/>
        <end position="439"/>
    </location>
</feature>
<reference evidence="7 8" key="1">
    <citation type="submission" date="2015-09" db="EMBL/GenBank/DDBJ databases">
        <title>Trachymyrmex zeteki WGS genome.</title>
        <authorList>
            <person name="Nygaard S."/>
            <person name="Hu H."/>
            <person name="Boomsma J."/>
            <person name="Zhang G."/>
        </authorList>
    </citation>
    <scope>NUCLEOTIDE SEQUENCE [LARGE SCALE GENOMIC DNA]</scope>
    <source>
        <strain evidence="7">Tzet28-1</strain>
        <tissue evidence="7">Whole body</tissue>
    </source>
</reference>
<dbReference type="GO" id="GO:0055085">
    <property type="term" value="P:transmembrane transport"/>
    <property type="evidence" value="ECO:0007669"/>
    <property type="project" value="InterPro"/>
</dbReference>
<evidence type="ECO:0000256" key="1">
    <source>
        <dbReference type="ARBA" id="ARBA00004141"/>
    </source>
</evidence>
<dbReference type="EMBL" id="KQ982431">
    <property type="protein sequence ID" value="KYQ56536.1"/>
    <property type="molecule type" value="Genomic_DNA"/>
</dbReference>
<feature type="transmembrane region" description="Helical" evidence="5">
    <location>
        <begin position="319"/>
        <end position="341"/>
    </location>
</feature>
<dbReference type="InterPro" id="IPR001902">
    <property type="entry name" value="SLC26A/SulP_fam"/>
</dbReference>
<feature type="transmembrane region" description="Helical" evidence="5">
    <location>
        <begin position="113"/>
        <end position="138"/>
    </location>
</feature>
<evidence type="ECO:0000313" key="7">
    <source>
        <dbReference type="EMBL" id="KYQ56536.1"/>
    </source>
</evidence>
<feature type="transmembrane region" description="Helical" evidence="5">
    <location>
        <begin position="353"/>
        <end position="371"/>
    </location>
</feature>
<feature type="transmembrane region" description="Helical" evidence="5">
    <location>
        <begin position="454"/>
        <end position="478"/>
    </location>
</feature>
<organism evidence="7 8">
    <name type="scientific">Mycetomoellerius zeteki</name>
    <dbReference type="NCBI Taxonomy" id="64791"/>
    <lineage>
        <taxon>Eukaryota</taxon>
        <taxon>Metazoa</taxon>
        <taxon>Ecdysozoa</taxon>
        <taxon>Arthropoda</taxon>
        <taxon>Hexapoda</taxon>
        <taxon>Insecta</taxon>
        <taxon>Pterygota</taxon>
        <taxon>Neoptera</taxon>
        <taxon>Endopterygota</taxon>
        <taxon>Hymenoptera</taxon>
        <taxon>Apocrita</taxon>
        <taxon>Aculeata</taxon>
        <taxon>Formicoidea</taxon>
        <taxon>Formicidae</taxon>
        <taxon>Myrmicinae</taxon>
        <taxon>Mycetomoellerius</taxon>
    </lineage>
</organism>
<feature type="transmembrane region" description="Helical" evidence="5">
    <location>
        <begin position="391"/>
        <end position="413"/>
    </location>
</feature>
<comment type="subcellular location">
    <subcellularLocation>
        <location evidence="1">Membrane</location>
        <topology evidence="1">Multi-pass membrane protein</topology>
    </subcellularLocation>
</comment>
<name>A0A151X829_9HYME</name>
<evidence type="ECO:0000313" key="8">
    <source>
        <dbReference type="Proteomes" id="UP000075809"/>
    </source>
</evidence>
<evidence type="ECO:0000259" key="6">
    <source>
        <dbReference type="Pfam" id="PF00916"/>
    </source>
</evidence>
<feature type="transmembrane region" description="Helical" evidence="5">
    <location>
        <begin position="150"/>
        <end position="178"/>
    </location>
</feature>
<accession>A0A151X829</accession>
<feature type="transmembrane region" description="Helical" evidence="5">
    <location>
        <begin position="251"/>
        <end position="272"/>
    </location>
</feature>
<evidence type="ECO:0000256" key="5">
    <source>
        <dbReference type="SAM" id="Phobius"/>
    </source>
</evidence>
<dbReference type="GO" id="GO:0016020">
    <property type="term" value="C:membrane"/>
    <property type="evidence" value="ECO:0007669"/>
    <property type="project" value="UniProtKB-SubCell"/>
</dbReference>
<keyword evidence="8" id="KW-1185">Reference proteome</keyword>
<dbReference type="InterPro" id="IPR011547">
    <property type="entry name" value="SLC26A/SulP_dom"/>
</dbReference>
<evidence type="ECO:0000256" key="2">
    <source>
        <dbReference type="ARBA" id="ARBA00022692"/>
    </source>
</evidence>
<dbReference type="Pfam" id="PF00916">
    <property type="entry name" value="Sulfate_transp"/>
    <property type="match status" value="2"/>
</dbReference>
<keyword evidence="2 5" id="KW-0812">Transmembrane</keyword>
<feature type="domain" description="SLC26A/SulP transporter" evidence="6">
    <location>
        <begin position="40"/>
        <end position="137"/>
    </location>
</feature>
<feature type="transmembrane region" description="Helical" evidence="5">
    <location>
        <begin position="69"/>
        <end position="93"/>
    </location>
</feature>
<feature type="transmembrane region" description="Helical" evidence="5">
    <location>
        <begin position="207"/>
        <end position="225"/>
    </location>
</feature>
<dbReference type="Proteomes" id="UP000075809">
    <property type="component" value="Unassembled WGS sequence"/>
</dbReference>